<gene>
    <name evidence="2" type="ORF">B0T19DRAFT_405054</name>
</gene>
<feature type="compositionally biased region" description="Low complexity" evidence="1">
    <location>
        <begin position="63"/>
        <end position="82"/>
    </location>
</feature>
<dbReference type="Proteomes" id="UP001286456">
    <property type="component" value="Unassembled WGS sequence"/>
</dbReference>
<accession>A0AAE0I2P5</accession>
<reference evidence="2" key="1">
    <citation type="journal article" date="2023" name="Mol. Phylogenet. Evol.">
        <title>Genome-scale phylogeny and comparative genomics of the fungal order Sordariales.</title>
        <authorList>
            <person name="Hensen N."/>
            <person name="Bonometti L."/>
            <person name="Westerberg I."/>
            <person name="Brannstrom I.O."/>
            <person name="Guillou S."/>
            <person name="Cros-Aarteil S."/>
            <person name="Calhoun S."/>
            <person name="Haridas S."/>
            <person name="Kuo A."/>
            <person name="Mondo S."/>
            <person name="Pangilinan J."/>
            <person name="Riley R."/>
            <person name="LaButti K."/>
            <person name="Andreopoulos B."/>
            <person name="Lipzen A."/>
            <person name="Chen C."/>
            <person name="Yan M."/>
            <person name="Daum C."/>
            <person name="Ng V."/>
            <person name="Clum A."/>
            <person name="Steindorff A."/>
            <person name="Ohm R.A."/>
            <person name="Martin F."/>
            <person name="Silar P."/>
            <person name="Natvig D.O."/>
            <person name="Lalanne C."/>
            <person name="Gautier V."/>
            <person name="Ament-Velasquez S.L."/>
            <person name="Kruys A."/>
            <person name="Hutchinson M.I."/>
            <person name="Powell A.J."/>
            <person name="Barry K."/>
            <person name="Miller A.N."/>
            <person name="Grigoriev I.V."/>
            <person name="Debuchy R."/>
            <person name="Gladieux P."/>
            <person name="Hiltunen Thoren M."/>
            <person name="Johannesson H."/>
        </authorList>
    </citation>
    <scope>NUCLEOTIDE SEQUENCE</scope>
    <source>
        <strain evidence="2">SMH4131-1</strain>
    </source>
</reference>
<name>A0AAE0I2P5_9PEZI</name>
<feature type="compositionally biased region" description="Pro residues" evidence="1">
    <location>
        <begin position="1"/>
        <end position="11"/>
    </location>
</feature>
<protein>
    <submittedName>
        <fullName evidence="2">Uncharacterized protein</fullName>
    </submittedName>
</protein>
<organism evidence="2 3">
    <name type="scientific">Cercophora scortea</name>
    <dbReference type="NCBI Taxonomy" id="314031"/>
    <lineage>
        <taxon>Eukaryota</taxon>
        <taxon>Fungi</taxon>
        <taxon>Dikarya</taxon>
        <taxon>Ascomycota</taxon>
        <taxon>Pezizomycotina</taxon>
        <taxon>Sordariomycetes</taxon>
        <taxon>Sordariomycetidae</taxon>
        <taxon>Sordariales</taxon>
        <taxon>Lasiosphaeriaceae</taxon>
        <taxon>Cercophora</taxon>
    </lineage>
</organism>
<evidence type="ECO:0000313" key="3">
    <source>
        <dbReference type="Proteomes" id="UP001286456"/>
    </source>
</evidence>
<evidence type="ECO:0000256" key="1">
    <source>
        <dbReference type="SAM" id="MobiDB-lite"/>
    </source>
</evidence>
<feature type="region of interest" description="Disordered" evidence="1">
    <location>
        <begin position="1"/>
        <end position="129"/>
    </location>
</feature>
<dbReference type="AlphaFoldDB" id="A0AAE0I2P5"/>
<evidence type="ECO:0000313" key="2">
    <source>
        <dbReference type="EMBL" id="KAK3317355.1"/>
    </source>
</evidence>
<keyword evidence="3" id="KW-1185">Reference proteome</keyword>
<feature type="compositionally biased region" description="Low complexity" evidence="1">
    <location>
        <begin position="31"/>
        <end position="40"/>
    </location>
</feature>
<dbReference type="EMBL" id="JAUEPO010000007">
    <property type="protein sequence ID" value="KAK3317355.1"/>
    <property type="molecule type" value="Genomic_DNA"/>
</dbReference>
<reference evidence="2" key="2">
    <citation type="submission" date="2023-06" db="EMBL/GenBank/DDBJ databases">
        <authorList>
            <consortium name="Lawrence Berkeley National Laboratory"/>
            <person name="Haridas S."/>
            <person name="Hensen N."/>
            <person name="Bonometti L."/>
            <person name="Westerberg I."/>
            <person name="Brannstrom I.O."/>
            <person name="Guillou S."/>
            <person name="Cros-Aarteil S."/>
            <person name="Calhoun S."/>
            <person name="Kuo A."/>
            <person name="Mondo S."/>
            <person name="Pangilinan J."/>
            <person name="Riley R."/>
            <person name="Labutti K."/>
            <person name="Andreopoulos B."/>
            <person name="Lipzen A."/>
            <person name="Chen C."/>
            <person name="Yanf M."/>
            <person name="Daum C."/>
            <person name="Ng V."/>
            <person name="Clum A."/>
            <person name="Steindorff A."/>
            <person name="Ohm R."/>
            <person name="Martin F."/>
            <person name="Silar P."/>
            <person name="Natvig D."/>
            <person name="Lalanne C."/>
            <person name="Gautier V."/>
            <person name="Ament-Velasquez S.L."/>
            <person name="Kruys A."/>
            <person name="Hutchinson M.I."/>
            <person name="Powell A.J."/>
            <person name="Barry K."/>
            <person name="Miller A.N."/>
            <person name="Grigoriev I.V."/>
            <person name="Debuchy R."/>
            <person name="Gladieux P."/>
            <person name="Thoren M.H."/>
            <person name="Johannesson H."/>
        </authorList>
    </citation>
    <scope>NUCLEOTIDE SEQUENCE</scope>
    <source>
        <strain evidence="2">SMH4131-1</strain>
    </source>
</reference>
<comment type="caution">
    <text evidence="2">The sequence shown here is derived from an EMBL/GenBank/DDBJ whole genome shotgun (WGS) entry which is preliminary data.</text>
</comment>
<proteinExistence type="predicted"/>
<feature type="compositionally biased region" description="Basic and acidic residues" evidence="1">
    <location>
        <begin position="53"/>
        <end position="62"/>
    </location>
</feature>
<sequence length="225" mass="25193">MSPVPLPPPGAGAPHHAHQNNIYAHRRRSSASRGSTSSLSGDDDDAITPCPLEAHHSNRDAEQQQSQQQQRQQQNPPRRASPSLPPPNNLQSQQQAMHRRNSWRNSQTIMPMHPDPAMDNGDAAATGGTEAGLDVDAETLWRRMLAIQKMFGCYNSARMRAALDTGAESGFIPSRTCLDLLNDSIDQLPEEAKRKLEDYLEHGDERPILRRSWRQRLLRPVFATR</sequence>